<evidence type="ECO:0008006" key="2">
    <source>
        <dbReference type="Google" id="ProtNLM"/>
    </source>
</evidence>
<organism evidence="1">
    <name type="scientific">Mycobacterium sp. (strain MCS)</name>
    <dbReference type="NCBI Taxonomy" id="164756"/>
    <lineage>
        <taxon>Bacteria</taxon>
        <taxon>Bacillati</taxon>
        <taxon>Actinomycetota</taxon>
        <taxon>Actinomycetes</taxon>
        <taxon>Mycobacteriales</taxon>
        <taxon>Mycobacteriaceae</taxon>
        <taxon>Mycobacterium</taxon>
    </lineage>
</organism>
<evidence type="ECO:0000313" key="1">
    <source>
        <dbReference type="EMBL" id="ABG06218.1"/>
    </source>
</evidence>
<accession>A0A5Q5BDG4</accession>
<protein>
    <recommendedName>
        <fullName evidence="2">Cullin, a subunit of E3 ubiquitin ligase</fullName>
    </recommendedName>
</protein>
<reference evidence="1" key="1">
    <citation type="submission" date="2006-06" db="EMBL/GenBank/DDBJ databases">
        <title>Complete sequence of chromosome of Mycobacterium sp. MCS.</title>
        <authorList>
            <consortium name="US DOE Joint Genome Institute"/>
            <person name="Copeland A."/>
            <person name="Lucas S."/>
            <person name="Lapidus A."/>
            <person name="Barry K."/>
            <person name="Detter J.C."/>
            <person name="Glavina del Rio T."/>
            <person name="Hammon N."/>
            <person name="Israni S."/>
            <person name="Dalin E."/>
            <person name="Tice H."/>
            <person name="Pitluck S."/>
            <person name="Martinez M."/>
            <person name="Schmutz J."/>
            <person name="Larimer F."/>
            <person name="Land M."/>
            <person name="Hauser L."/>
            <person name="Kyrpides N."/>
            <person name="Kim E."/>
            <person name="Miller C.D."/>
            <person name="Hughes J.E."/>
            <person name="Anderson A.J."/>
            <person name="Sims R.C."/>
            <person name="Richardson P."/>
        </authorList>
    </citation>
    <scope>NUCLEOTIDE SEQUENCE [LARGE SCALE GENOMIC DNA]</scope>
    <source>
        <strain evidence="1">MCS</strain>
    </source>
</reference>
<dbReference type="InterPro" id="IPR011335">
    <property type="entry name" value="Restrct_endonuc-II-like"/>
</dbReference>
<dbReference type="KEGG" id="mmc:Mmcs_0096"/>
<dbReference type="EMBL" id="CP000384">
    <property type="protein sequence ID" value="ABG06218.1"/>
    <property type="molecule type" value="Genomic_DNA"/>
</dbReference>
<proteinExistence type="predicted"/>
<dbReference type="AlphaFoldDB" id="A0A5Q5BDG4"/>
<gene>
    <name evidence="1" type="ordered locus">Mmcs_0096</name>
</gene>
<name>A0A5Q5BDG4_MYCSS</name>
<sequence>MSSDTLHRMKGPFLGSGALAAGMTRHALRTRYVAVHKDVYVAENTEMTAIVRARACWLRSRGHGVLAGFSASALHGSRWIDGRRPATVIGNNRRREPGVTVWADAIGDDEICLINGMRVTTPLRTAIDLARRYPVDKSVPAIDALARATRLSVTDLRQALDRYAGWKGIKQARTAIGLVDPGAESPKETWLRLLIVRAGFPRPETQLPVYDEYGMLIGEVDLGWRDHKIAAEYEGDHHRTNRVVFRKDIRRIEALTEQGWLVIRVTALDTEGGIIRRLESAFASHS</sequence>
<dbReference type="SUPFAM" id="SSF52980">
    <property type="entry name" value="Restriction endonuclease-like"/>
    <property type="match status" value="1"/>
</dbReference>